<keyword evidence="6" id="KW-0238">DNA-binding</keyword>
<dbReference type="PROSITE" id="PS51192">
    <property type="entry name" value="HELICASE_ATP_BIND_1"/>
    <property type="match status" value="1"/>
</dbReference>
<keyword evidence="4" id="KW-0347">Helicase</keyword>
<dbReference type="Pfam" id="PF00271">
    <property type="entry name" value="Helicase_C"/>
    <property type="match status" value="1"/>
</dbReference>
<feature type="domain" description="Helicase C-terminal" evidence="11">
    <location>
        <begin position="226"/>
        <end position="372"/>
    </location>
</feature>
<sequence>MQDLEKILKEKFGLESFREGQREVIESIVNKNDTLVFMPTWGWKSLTYQLPWLVLEWLTIIISPLISLMKDQIDKLNSLWIRSEQINSTISISEQKDILDELLYSDFSENNSVKFLYIAPERLNSGNFVSIMQRLKIALVAIDESHCISQWWHDFRPSYMKIKWFLNILKEKQDFPIVALTATATKKVREDIVDRLWLKKYNIFTKWFDRKNIIILIREISKKEEKLEKTLEIIDKTPWSGIIYCSSRKMVSEVYDFLNSRNVSVWMYTWAMTSNNREDTQNNFMNSDYKVIVATNAFWMGIDKKDIRFVIHYNLPWSIENYYQEVWRAWRDGKNSFWVVLASFWDTKIQEFFIENIYPKKKEVLDFYEYLYKDYQYWEWKWAQVLKTYSVMAKESGVGNDMKIWSIIKVFEKYWIVNKWFEWEVLDWFRWKWITLTQEKRKQWWILIDWKRQELLEKESYFKLEQIKKLLFYPSCRKRFILEYFWDEEDLLNLGENCWTCDFCIEKDKFDNWKIENLVNLSVFEIVLDVVKKLDKRFWVNLLAGFLIWSKDKKILNAWLDNNWDYWILEEYSNDLVVWLLEWLLRRWFLEKTSGQYPVIWLTDKWKISIKNEYLLKEEEKELQSFLAIKIQGNAFKKTKWSKKEKKKTDSIKISSWDTYKETLNLFNDWKTLKEISDIRQMSSVTIEWHIVRLFEIWDIEPKDIFKIANHDNLLQIKKVIESYFQDKTDKLKPIKEKLDEIWFSWISYFEIKVAIALLKNKKL</sequence>
<dbReference type="InterPro" id="IPR011545">
    <property type="entry name" value="DEAD/DEAH_box_helicase_dom"/>
</dbReference>
<dbReference type="SMART" id="SM00487">
    <property type="entry name" value="DEXDc"/>
    <property type="match status" value="1"/>
</dbReference>
<dbReference type="GO" id="GO:0006281">
    <property type="term" value="P:DNA repair"/>
    <property type="evidence" value="ECO:0007669"/>
    <property type="project" value="TreeGrafter"/>
</dbReference>
<dbReference type="InterPro" id="IPR001650">
    <property type="entry name" value="Helicase_C-like"/>
</dbReference>
<dbReference type="SMART" id="SM00490">
    <property type="entry name" value="HELICc"/>
    <property type="match status" value="1"/>
</dbReference>
<proteinExistence type="inferred from homology"/>
<dbReference type="Pfam" id="PF00270">
    <property type="entry name" value="DEAD"/>
    <property type="match status" value="1"/>
</dbReference>
<dbReference type="InterPro" id="IPR004589">
    <property type="entry name" value="DNA_helicase_ATP-dep_RecQ"/>
</dbReference>
<keyword evidence="7" id="KW-0413">Isomerase</keyword>
<evidence type="ECO:0000256" key="4">
    <source>
        <dbReference type="ARBA" id="ARBA00022806"/>
    </source>
</evidence>
<dbReference type="PANTHER" id="PTHR13710">
    <property type="entry name" value="DNA HELICASE RECQ FAMILY MEMBER"/>
    <property type="match status" value="1"/>
</dbReference>
<evidence type="ECO:0000256" key="3">
    <source>
        <dbReference type="ARBA" id="ARBA00022801"/>
    </source>
</evidence>
<dbReference type="GO" id="GO:0009378">
    <property type="term" value="F:four-way junction helicase activity"/>
    <property type="evidence" value="ECO:0007669"/>
    <property type="project" value="TreeGrafter"/>
</dbReference>
<evidence type="ECO:0000256" key="7">
    <source>
        <dbReference type="ARBA" id="ARBA00023235"/>
    </source>
</evidence>
<dbReference type="EMBL" id="AMFJ01000761">
    <property type="protein sequence ID" value="EKE26548.1"/>
    <property type="molecule type" value="Genomic_DNA"/>
</dbReference>
<dbReference type="SUPFAM" id="SSF52540">
    <property type="entry name" value="P-loop containing nucleoside triphosphate hydrolases"/>
    <property type="match status" value="1"/>
</dbReference>
<dbReference type="CDD" id="cd17920">
    <property type="entry name" value="DEXHc_RecQ"/>
    <property type="match status" value="1"/>
</dbReference>
<dbReference type="FunFam" id="3.40.50.300:FF:001389">
    <property type="entry name" value="ATP-dependent DNA helicase RecQ"/>
    <property type="match status" value="1"/>
</dbReference>
<accession>K2FUF1</accession>
<dbReference type="InterPro" id="IPR036390">
    <property type="entry name" value="WH_DNA-bd_sf"/>
</dbReference>
<evidence type="ECO:0000256" key="6">
    <source>
        <dbReference type="ARBA" id="ARBA00023125"/>
    </source>
</evidence>
<dbReference type="Pfam" id="PF14493">
    <property type="entry name" value="HTH_40"/>
    <property type="match status" value="1"/>
</dbReference>
<dbReference type="InterPro" id="IPR036388">
    <property type="entry name" value="WH-like_DNA-bd_sf"/>
</dbReference>
<dbReference type="GO" id="GO:0030894">
    <property type="term" value="C:replisome"/>
    <property type="evidence" value="ECO:0007669"/>
    <property type="project" value="TreeGrafter"/>
</dbReference>
<dbReference type="EC" id="5.6.2.4" evidence="9"/>
<dbReference type="Gene3D" id="3.40.50.300">
    <property type="entry name" value="P-loop containing nucleotide triphosphate hydrolases"/>
    <property type="match status" value="2"/>
</dbReference>
<comment type="similarity">
    <text evidence="1">Belongs to the helicase family. RecQ subfamily.</text>
</comment>
<feature type="domain" description="Helicase ATP-binding" evidence="10">
    <location>
        <begin position="25"/>
        <end position="202"/>
    </location>
</feature>
<dbReference type="NCBIfam" id="TIGR00614">
    <property type="entry name" value="recQ_fam"/>
    <property type="match status" value="1"/>
</dbReference>
<dbReference type="GO" id="GO:0043590">
    <property type="term" value="C:bacterial nucleoid"/>
    <property type="evidence" value="ECO:0007669"/>
    <property type="project" value="TreeGrafter"/>
</dbReference>
<comment type="catalytic activity">
    <reaction evidence="8">
        <text>Couples ATP hydrolysis with the unwinding of duplex DNA by translocating in the 3'-5' direction.</text>
        <dbReference type="EC" id="5.6.2.4"/>
    </reaction>
</comment>
<evidence type="ECO:0000256" key="1">
    <source>
        <dbReference type="ARBA" id="ARBA00005446"/>
    </source>
</evidence>
<dbReference type="Gene3D" id="1.10.10.10">
    <property type="entry name" value="Winged helix-like DNA-binding domain superfamily/Winged helix DNA-binding domain"/>
    <property type="match status" value="1"/>
</dbReference>
<dbReference type="InterPro" id="IPR029491">
    <property type="entry name" value="Helicase_HTH"/>
</dbReference>
<comment type="caution">
    <text evidence="12">The sequence shown here is derived from an EMBL/GenBank/DDBJ whole genome shotgun (WGS) entry which is preliminary data.</text>
</comment>
<dbReference type="PROSITE" id="PS51194">
    <property type="entry name" value="HELICASE_CTER"/>
    <property type="match status" value="1"/>
</dbReference>
<evidence type="ECO:0000256" key="8">
    <source>
        <dbReference type="ARBA" id="ARBA00034617"/>
    </source>
</evidence>
<dbReference type="InterPro" id="IPR014001">
    <property type="entry name" value="Helicase_ATP-bd"/>
</dbReference>
<evidence type="ECO:0000259" key="11">
    <source>
        <dbReference type="PROSITE" id="PS51194"/>
    </source>
</evidence>
<evidence type="ECO:0000256" key="2">
    <source>
        <dbReference type="ARBA" id="ARBA00022741"/>
    </source>
</evidence>
<dbReference type="PANTHER" id="PTHR13710:SF105">
    <property type="entry name" value="ATP-DEPENDENT DNA HELICASE Q1"/>
    <property type="match status" value="1"/>
</dbReference>
<protein>
    <recommendedName>
        <fullName evidence="9">DNA 3'-5' helicase</fullName>
        <ecNumber evidence="9">5.6.2.4</ecNumber>
    </recommendedName>
</protein>
<reference evidence="12" key="1">
    <citation type="journal article" date="2012" name="Science">
        <title>Fermentation, hydrogen, and sulfur metabolism in multiple uncultivated bacterial phyla.</title>
        <authorList>
            <person name="Wrighton K.C."/>
            <person name="Thomas B.C."/>
            <person name="Sharon I."/>
            <person name="Miller C.S."/>
            <person name="Castelle C.J."/>
            <person name="VerBerkmoes N.C."/>
            <person name="Wilkins M.J."/>
            <person name="Hettich R.L."/>
            <person name="Lipton M.S."/>
            <person name="Williams K.H."/>
            <person name="Long P.E."/>
            <person name="Banfield J.F."/>
        </authorList>
    </citation>
    <scope>NUCLEOTIDE SEQUENCE [LARGE SCALE GENOMIC DNA]</scope>
</reference>
<name>K2FUF1_9BACT</name>
<dbReference type="GO" id="GO:0016787">
    <property type="term" value="F:hydrolase activity"/>
    <property type="evidence" value="ECO:0007669"/>
    <property type="project" value="UniProtKB-KW"/>
</dbReference>
<evidence type="ECO:0000256" key="5">
    <source>
        <dbReference type="ARBA" id="ARBA00022840"/>
    </source>
</evidence>
<dbReference type="GO" id="GO:0043138">
    <property type="term" value="F:3'-5' DNA helicase activity"/>
    <property type="evidence" value="ECO:0007669"/>
    <property type="project" value="UniProtKB-EC"/>
</dbReference>
<dbReference type="GO" id="GO:0006310">
    <property type="term" value="P:DNA recombination"/>
    <property type="evidence" value="ECO:0007669"/>
    <property type="project" value="InterPro"/>
</dbReference>
<keyword evidence="2" id="KW-0547">Nucleotide-binding</keyword>
<dbReference type="GO" id="GO:0005524">
    <property type="term" value="F:ATP binding"/>
    <property type="evidence" value="ECO:0007669"/>
    <property type="project" value="UniProtKB-KW"/>
</dbReference>
<keyword evidence="5" id="KW-0067">ATP-binding</keyword>
<evidence type="ECO:0000313" key="12">
    <source>
        <dbReference type="EMBL" id="EKE26548.1"/>
    </source>
</evidence>
<organism evidence="12">
    <name type="scientific">uncultured bacterium</name>
    <name type="common">gcode 4</name>
    <dbReference type="NCBI Taxonomy" id="1234023"/>
    <lineage>
        <taxon>Bacteria</taxon>
        <taxon>environmental samples</taxon>
    </lineage>
</organism>
<dbReference type="GO" id="GO:0005737">
    <property type="term" value="C:cytoplasm"/>
    <property type="evidence" value="ECO:0007669"/>
    <property type="project" value="TreeGrafter"/>
</dbReference>
<evidence type="ECO:0000256" key="9">
    <source>
        <dbReference type="ARBA" id="ARBA00034808"/>
    </source>
</evidence>
<gene>
    <name evidence="12" type="ORF">ACD_4C00245G0002</name>
</gene>
<keyword evidence="3" id="KW-0378">Hydrolase</keyword>
<dbReference type="InterPro" id="IPR027417">
    <property type="entry name" value="P-loop_NTPase"/>
</dbReference>
<dbReference type="SUPFAM" id="SSF46785">
    <property type="entry name" value="Winged helix' DNA-binding domain"/>
    <property type="match status" value="1"/>
</dbReference>
<dbReference type="AlphaFoldDB" id="K2FUF1"/>
<evidence type="ECO:0000259" key="10">
    <source>
        <dbReference type="PROSITE" id="PS51192"/>
    </source>
</evidence>
<dbReference type="GO" id="GO:0003677">
    <property type="term" value="F:DNA binding"/>
    <property type="evidence" value="ECO:0007669"/>
    <property type="project" value="UniProtKB-KW"/>
</dbReference>